<dbReference type="InterPro" id="IPR029020">
    <property type="entry name" value="Ammonium/urea_transptr"/>
</dbReference>
<dbReference type="SUPFAM" id="SSF111352">
    <property type="entry name" value="Ammonium transporter"/>
    <property type="match status" value="1"/>
</dbReference>
<keyword evidence="3" id="KW-0813">Transport</keyword>
<comment type="subcellular location">
    <subcellularLocation>
        <location evidence="1">Membrane</location>
        <topology evidence="1">Multi-pass membrane protein</topology>
    </subcellularLocation>
</comment>
<evidence type="ECO:0000259" key="10">
    <source>
        <dbReference type="Pfam" id="PF00909"/>
    </source>
</evidence>
<evidence type="ECO:0000256" key="3">
    <source>
        <dbReference type="ARBA" id="ARBA00022448"/>
    </source>
</evidence>
<feature type="compositionally biased region" description="Low complexity" evidence="8">
    <location>
        <begin position="426"/>
        <end position="439"/>
    </location>
</feature>
<feature type="region of interest" description="Disordered" evidence="8">
    <location>
        <begin position="425"/>
        <end position="448"/>
    </location>
</feature>
<evidence type="ECO:0000256" key="4">
    <source>
        <dbReference type="ARBA" id="ARBA00022692"/>
    </source>
</evidence>
<comment type="similarity">
    <text evidence="2">Belongs to the ammonia transporter channel (TC 1.A.11.2) family.</text>
</comment>
<dbReference type="EMBL" id="OU895879">
    <property type="protein sequence ID" value="CAG9809283.1"/>
    <property type="molecule type" value="Genomic_DNA"/>
</dbReference>
<feature type="transmembrane region" description="Helical" evidence="9">
    <location>
        <begin position="282"/>
        <end position="300"/>
    </location>
</feature>
<proteinExistence type="inferred from homology"/>
<gene>
    <name evidence="11" type="ORF">CHIRRI_LOCUS12110</name>
</gene>
<keyword evidence="4 9" id="KW-0812">Transmembrane</keyword>
<dbReference type="AlphaFoldDB" id="A0A9N9S3P4"/>
<accession>A0A9N9S3P4</accession>
<feature type="transmembrane region" description="Helical" evidence="9">
    <location>
        <begin position="251"/>
        <end position="270"/>
    </location>
</feature>
<evidence type="ECO:0000256" key="1">
    <source>
        <dbReference type="ARBA" id="ARBA00004141"/>
    </source>
</evidence>
<evidence type="ECO:0000313" key="12">
    <source>
        <dbReference type="Proteomes" id="UP001153620"/>
    </source>
</evidence>
<feature type="transmembrane region" description="Helical" evidence="9">
    <location>
        <begin position="23"/>
        <end position="48"/>
    </location>
</feature>
<feature type="transmembrane region" description="Helical" evidence="9">
    <location>
        <begin position="179"/>
        <end position="195"/>
    </location>
</feature>
<dbReference type="PANTHER" id="PTHR11730:SF58">
    <property type="entry name" value="AMMONIUM TRANSPORTER"/>
    <property type="match status" value="1"/>
</dbReference>
<dbReference type="Pfam" id="PF00909">
    <property type="entry name" value="Ammonium_transp"/>
    <property type="match status" value="1"/>
</dbReference>
<reference evidence="11" key="1">
    <citation type="submission" date="2022-01" db="EMBL/GenBank/DDBJ databases">
        <authorList>
            <person name="King R."/>
        </authorList>
    </citation>
    <scope>NUCLEOTIDE SEQUENCE</scope>
</reference>
<evidence type="ECO:0000256" key="6">
    <source>
        <dbReference type="ARBA" id="ARBA00023136"/>
    </source>
</evidence>
<dbReference type="Proteomes" id="UP001153620">
    <property type="component" value="Chromosome 3"/>
</dbReference>
<feature type="transmembrane region" description="Helical" evidence="9">
    <location>
        <begin position="362"/>
        <end position="389"/>
    </location>
</feature>
<feature type="transmembrane region" description="Helical" evidence="9">
    <location>
        <begin position="139"/>
        <end position="159"/>
    </location>
</feature>
<keyword evidence="5 9" id="KW-1133">Transmembrane helix</keyword>
<keyword evidence="12" id="KW-1185">Reference proteome</keyword>
<evidence type="ECO:0000256" key="8">
    <source>
        <dbReference type="SAM" id="MobiDB-lite"/>
    </source>
</evidence>
<name>A0A9N9S3P4_9DIPT</name>
<dbReference type="FunFam" id="1.10.3430.10:FF:000008">
    <property type="entry name" value="Ammonium transporter"/>
    <property type="match status" value="1"/>
</dbReference>
<evidence type="ECO:0000313" key="11">
    <source>
        <dbReference type="EMBL" id="CAG9809283.1"/>
    </source>
</evidence>
<dbReference type="Gene3D" id="1.10.3430.10">
    <property type="entry name" value="Ammonium transporter AmtB like domains"/>
    <property type="match status" value="1"/>
</dbReference>
<sequence>MESYARNNSYVIPGVYDIEIQDAGWIMIASIMIFTMQTGFGLLESGIVSRKNQVNIMMKNIVDVVLGGFTYYLFGYGLSYGRSDYTTPFIAFGDFMVDPSVSDKLMGQICTAFFFQLSFATTATTILSGTVAERINFHAYCLFSLINTIVYCIPAGWVWSETGWLRNLGVVDIAGSGPVHLLGGASAFAGAIMLGPRHGRYDKPNKPAPPMGNPINACIGLFFLWFGWLAFNSGSTYGLTGYKWEYAARSAFMTMLASFAGGCYALAHSMIKNKGKLDPSDIINGILASLVAITAGCFLFRAWESILVGTIGSIFTLFSLPLFDKMKIDDPVGVLAVGIFGDDTKMDSTSGRSGLLKGGGMYLLSVQALAVICIICWGIFSTFLLLWLVNKITPLRMNVEDEILGADYTEHNIMPSLQAIEKDMKSSASVKSDNDNNNSDGRDEKMKVDGRNVGENVMSQGFRLHDNNKMADIYKTYFSNERILNRSKASARENLGFQHDSA</sequence>
<dbReference type="PANTHER" id="PTHR11730">
    <property type="entry name" value="AMMONIUM TRANSPORTER"/>
    <property type="match status" value="1"/>
</dbReference>
<dbReference type="InterPro" id="IPR024041">
    <property type="entry name" value="NH4_transpt_AmtB-like_dom"/>
</dbReference>
<evidence type="ECO:0000256" key="2">
    <source>
        <dbReference type="ARBA" id="ARBA00005887"/>
    </source>
</evidence>
<dbReference type="GO" id="GO:0008519">
    <property type="term" value="F:ammonium channel activity"/>
    <property type="evidence" value="ECO:0007669"/>
    <property type="project" value="InterPro"/>
</dbReference>
<dbReference type="OrthoDB" id="7785423at2759"/>
<feature type="domain" description="Ammonium transporter AmtB-like" evidence="10">
    <location>
        <begin position="25"/>
        <end position="412"/>
    </location>
</feature>
<protein>
    <recommendedName>
        <fullName evidence="10">Ammonium transporter AmtB-like domain-containing protein</fullName>
    </recommendedName>
</protein>
<dbReference type="GO" id="GO:0005886">
    <property type="term" value="C:plasma membrane"/>
    <property type="evidence" value="ECO:0007669"/>
    <property type="project" value="TreeGrafter"/>
</dbReference>
<feature type="transmembrane region" description="Helical" evidence="9">
    <location>
        <begin position="215"/>
        <end position="231"/>
    </location>
</feature>
<evidence type="ECO:0000256" key="9">
    <source>
        <dbReference type="SAM" id="Phobius"/>
    </source>
</evidence>
<dbReference type="GO" id="GO:0097272">
    <property type="term" value="P:ammonium homeostasis"/>
    <property type="evidence" value="ECO:0007669"/>
    <property type="project" value="TreeGrafter"/>
</dbReference>
<evidence type="ECO:0000256" key="7">
    <source>
        <dbReference type="ARBA" id="ARBA00023177"/>
    </source>
</evidence>
<feature type="transmembrane region" description="Helical" evidence="9">
    <location>
        <begin position="60"/>
        <end position="78"/>
    </location>
</feature>
<organism evidence="11 12">
    <name type="scientific">Chironomus riparius</name>
    <dbReference type="NCBI Taxonomy" id="315576"/>
    <lineage>
        <taxon>Eukaryota</taxon>
        <taxon>Metazoa</taxon>
        <taxon>Ecdysozoa</taxon>
        <taxon>Arthropoda</taxon>
        <taxon>Hexapoda</taxon>
        <taxon>Insecta</taxon>
        <taxon>Pterygota</taxon>
        <taxon>Neoptera</taxon>
        <taxon>Endopterygota</taxon>
        <taxon>Diptera</taxon>
        <taxon>Nematocera</taxon>
        <taxon>Chironomoidea</taxon>
        <taxon>Chironomidae</taxon>
        <taxon>Chironominae</taxon>
        <taxon>Chironomus</taxon>
    </lineage>
</organism>
<reference evidence="11" key="2">
    <citation type="submission" date="2022-10" db="EMBL/GenBank/DDBJ databases">
        <authorList>
            <consortium name="ENA_rothamsted_submissions"/>
            <consortium name="culmorum"/>
            <person name="King R."/>
        </authorList>
    </citation>
    <scope>NUCLEOTIDE SEQUENCE</scope>
</reference>
<evidence type="ECO:0000256" key="5">
    <source>
        <dbReference type="ARBA" id="ARBA00022989"/>
    </source>
</evidence>
<keyword evidence="6 9" id="KW-0472">Membrane</keyword>
<keyword evidence="7" id="KW-0924">Ammonia transport</keyword>
<feature type="transmembrane region" description="Helical" evidence="9">
    <location>
        <begin position="105"/>
        <end position="127"/>
    </location>
</feature>